<organism evidence="1">
    <name type="scientific">Culex tarsalis</name>
    <name type="common">Encephalitis mosquito</name>
    <dbReference type="NCBI Taxonomy" id="7177"/>
    <lineage>
        <taxon>Eukaryota</taxon>
        <taxon>Metazoa</taxon>
        <taxon>Ecdysozoa</taxon>
        <taxon>Arthropoda</taxon>
        <taxon>Hexapoda</taxon>
        <taxon>Insecta</taxon>
        <taxon>Pterygota</taxon>
        <taxon>Neoptera</taxon>
        <taxon>Endopterygota</taxon>
        <taxon>Diptera</taxon>
        <taxon>Nematocera</taxon>
        <taxon>Culicoidea</taxon>
        <taxon>Culicidae</taxon>
        <taxon>Culicinae</taxon>
        <taxon>Culicini</taxon>
        <taxon>Culex</taxon>
        <taxon>Culex</taxon>
    </lineage>
</organism>
<dbReference type="EMBL" id="GFDL01008081">
    <property type="protein sequence ID" value="JAV26964.1"/>
    <property type="molecule type" value="Transcribed_RNA"/>
</dbReference>
<dbReference type="PANTHER" id="PTHR17985:SF8">
    <property type="entry name" value="TRANSPORT AND GOLGI ORGANIZATION PROTEIN 2 HOMOLOG"/>
    <property type="match status" value="1"/>
</dbReference>
<dbReference type="Pfam" id="PF05742">
    <property type="entry name" value="TANGO2"/>
    <property type="match status" value="1"/>
</dbReference>
<dbReference type="AlphaFoldDB" id="A0A1Q3FHE6"/>
<reference evidence="1" key="1">
    <citation type="submission" date="2017-01" db="EMBL/GenBank/DDBJ databases">
        <title>A deep insight into the sialotranscriptome of adult male and female Cluex tarsalis mosquitoes.</title>
        <authorList>
            <person name="Ribeiro J.M."/>
            <person name="Moreira F."/>
            <person name="Bernard K.A."/>
            <person name="Calvo E."/>
        </authorList>
    </citation>
    <scope>NUCLEOTIDE SEQUENCE</scope>
    <source>
        <strain evidence="1">Kern County</strain>
        <tissue evidence="1">Salivary glands</tissue>
    </source>
</reference>
<dbReference type="InterPro" id="IPR008551">
    <property type="entry name" value="TANGO2"/>
</dbReference>
<name>A0A1Q3FHE6_CULTA</name>
<dbReference type="GO" id="GO:0005794">
    <property type="term" value="C:Golgi apparatus"/>
    <property type="evidence" value="ECO:0007669"/>
    <property type="project" value="TreeGrafter"/>
</dbReference>
<dbReference type="GO" id="GO:0009306">
    <property type="term" value="P:protein secretion"/>
    <property type="evidence" value="ECO:0007669"/>
    <property type="project" value="TreeGrafter"/>
</dbReference>
<accession>A0A1Q3FHE6</accession>
<protein>
    <submittedName>
        <fullName evidence="1">Putative transport and golgi organization 2</fullName>
    </submittedName>
</protein>
<dbReference type="PANTHER" id="PTHR17985">
    <property type="entry name" value="SER/THR-RICH PROTEIN T10 IN DGCR REGION"/>
    <property type="match status" value="1"/>
</dbReference>
<proteinExistence type="predicted"/>
<sequence length="286" mass="31688">MCILFIYVNSGHGGDGDPVFGEYRMILASNRDEYYARPAKIAEPWEESPHVIGGRDMEPGREGGTWLAIGGDNRTGIIRVGALLNVTGENKPNVTSGRGPIVADYVAGTVSNEDYSRHLLATDTYGAFNFVSVELDRSKASVLHASNAPTGINRCDLTAPLGFGNSTMDVPLEKVRHGRKRFGDIVDKHLKVAATGHDRDALVEELLGLLKSNDKYFPDKELSRRAPAQAEKLASINVRFPEAGYGSRTRTVILVDHQNRMEFIEETMVSTNLDDEWKRTHIERQF</sequence>
<dbReference type="GO" id="GO:0007030">
    <property type="term" value="P:Golgi organization"/>
    <property type="evidence" value="ECO:0007669"/>
    <property type="project" value="TreeGrafter"/>
</dbReference>
<evidence type="ECO:0000313" key="1">
    <source>
        <dbReference type="EMBL" id="JAV26964.1"/>
    </source>
</evidence>